<dbReference type="EMBL" id="QKYT01000549">
    <property type="protein sequence ID" value="RIA83697.1"/>
    <property type="molecule type" value="Genomic_DNA"/>
</dbReference>
<evidence type="ECO:0000256" key="1">
    <source>
        <dbReference type="SAM" id="Phobius"/>
    </source>
</evidence>
<sequence length="146" mass="16578">MNLLNNSRIIIEKFLLLCLLYTFVNDKSLILGAIHFPKGEVAKVEPVKPFEHIPHNNAVEEGRYWDESTGENTNGNVGGNRGGVDNENYTKRNYYITGIVLLIIFLILLIRYIRTKRENIKKTTSVVSVAPISQVAPVIIRNERIV</sequence>
<keyword evidence="1" id="KW-0812">Transmembrane</keyword>
<evidence type="ECO:0000313" key="2">
    <source>
        <dbReference type="EMBL" id="RIA83697.1"/>
    </source>
</evidence>
<feature type="transmembrane region" description="Helical" evidence="1">
    <location>
        <begin position="94"/>
        <end position="113"/>
    </location>
</feature>
<evidence type="ECO:0000313" key="3">
    <source>
        <dbReference type="Proteomes" id="UP000265703"/>
    </source>
</evidence>
<keyword evidence="3" id="KW-1185">Reference proteome</keyword>
<gene>
    <name evidence="2" type="ORF">C1645_785723</name>
</gene>
<accession>A0A397SI99</accession>
<organism evidence="2 3">
    <name type="scientific">Glomus cerebriforme</name>
    <dbReference type="NCBI Taxonomy" id="658196"/>
    <lineage>
        <taxon>Eukaryota</taxon>
        <taxon>Fungi</taxon>
        <taxon>Fungi incertae sedis</taxon>
        <taxon>Mucoromycota</taxon>
        <taxon>Glomeromycotina</taxon>
        <taxon>Glomeromycetes</taxon>
        <taxon>Glomerales</taxon>
        <taxon>Glomeraceae</taxon>
        <taxon>Glomus</taxon>
    </lineage>
</organism>
<keyword evidence="1" id="KW-0472">Membrane</keyword>
<name>A0A397SI99_9GLOM</name>
<proteinExistence type="predicted"/>
<dbReference type="Proteomes" id="UP000265703">
    <property type="component" value="Unassembled WGS sequence"/>
</dbReference>
<keyword evidence="1" id="KW-1133">Transmembrane helix</keyword>
<protein>
    <submittedName>
        <fullName evidence="2">Uncharacterized protein</fullName>
    </submittedName>
</protein>
<reference evidence="2 3" key="1">
    <citation type="submission" date="2018-06" db="EMBL/GenBank/DDBJ databases">
        <title>Comparative genomics reveals the genomic features of Rhizophagus irregularis, R. cerebriforme, R. diaphanum and Gigaspora rosea, and their symbiotic lifestyle signature.</title>
        <authorList>
            <person name="Morin E."/>
            <person name="San Clemente H."/>
            <person name="Chen E.C.H."/>
            <person name="De La Providencia I."/>
            <person name="Hainaut M."/>
            <person name="Kuo A."/>
            <person name="Kohler A."/>
            <person name="Murat C."/>
            <person name="Tang N."/>
            <person name="Roy S."/>
            <person name="Loubradou J."/>
            <person name="Henrissat B."/>
            <person name="Grigoriev I.V."/>
            <person name="Corradi N."/>
            <person name="Roux C."/>
            <person name="Martin F.M."/>
        </authorList>
    </citation>
    <scope>NUCLEOTIDE SEQUENCE [LARGE SCALE GENOMIC DNA]</scope>
    <source>
        <strain evidence="2 3">DAOM 227022</strain>
    </source>
</reference>
<comment type="caution">
    <text evidence="2">The sequence shown here is derived from an EMBL/GenBank/DDBJ whole genome shotgun (WGS) entry which is preliminary data.</text>
</comment>
<dbReference type="AlphaFoldDB" id="A0A397SI99"/>